<evidence type="ECO:0000256" key="3">
    <source>
        <dbReference type="SAM" id="MobiDB-lite"/>
    </source>
</evidence>
<proteinExistence type="predicted"/>
<dbReference type="Gene3D" id="2.60.120.260">
    <property type="entry name" value="Galactose-binding domain-like"/>
    <property type="match status" value="2"/>
</dbReference>
<accession>A0A8H7BDQ6</accession>
<dbReference type="NCBIfam" id="TIGR00976">
    <property type="entry name" value="CocE_NonD"/>
    <property type="match status" value="2"/>
</dbReference>
<dbReference type="Gene3D" id="1.10.3020.20">
    <property type="match status" value="2"/>
</dbReference>
<name>A0A8H7BDQ6_9PLEO</name>
<dbReference type="Gene3D" id="3.40.830.10">
    <property type="entry name" value="LigB-like"/>
    <property type="match status" value="1"/>
</dbReference>
<dbReference type="InterPro" id="IPR050585">
    <property type="entry name" value="Xaa-Pro_dipeptidyl-ppase/CocE"/>
</dbReference>
<dbReference type="SUPFAM" id="SSF53213">
    <property type="entry name" value="LigB-like"/>
    <property type="match status" value="1"/>
</dbReference>
<dbReference type="SMART" id="SM00939">
    <property type="entry name" value="PepX_C"/>
    <property type="match status" value="2"/>
</dbReference>
<dbReference type="InterPro" id="IPR005674">
    <property type="entry name" value="CocE/Ser_esterase"/>
</dbReference>
<gene>
    <name evidence="5" type="ORF">GT037_001403</name>
</gene>
<dbReference type="EMBL" id="JAAABM010000002">
    <property type="protein sequence ID" value="KAF7679752.1"/>
    <property type="molecule type" value="Genomic_DNA"/>
</dbReference>
<comment type="caution">
    <text evidence="5">The sequence shown here is derived from an EMBL/GenBank/DDBJ whole genome shotgun (WGS) entry which is preliminary data.</text>
</comment>
<dbReference type="CDD" id="cd07363">
    <property type="entry name" value="45_DOPA_Dioxygenase"/>
    <property type="match status" value="1"/>
</dbReference>
<evidence type="ECO:0000259" key="4">
    <source>
        <dbReference type="SMART" id="SM00939"/>
    </source>
</evidence>
<sequence length="1358" mass="153176">MSLSINGYQVELVDCNPPGSKQSGPYSGFSPSTTLLNKGHKRPGRDDVAAFQSDAIWEKDFAVPMRDGVTLRADIFRPTGEQKVPAILLWSPYGKDNNGVHGLHLQPGRFGVPYDRTSTYEKFEGLDPAEWVAKGYAIVNFDLRGTWDSEGTVPWLGEQDGQDGYDAVEYIATLPWCSGKVATAGNSWLAMAQWFIAAQQPPHLAAIAPWEGASDFYRDTLARGGIGYPYHLLWGMLQDTMVGRGKAEAVIHMLEKYPLYNQYWDDKRAKLDQIQTPAYVLASYSTSLHTSGSIAGFNRISSKEKWLRIHPTQEWYDLYSDYATEDLQKFFDHYLKGAENGWEKTSRVRFSVLPFDNTYPIPEAKQTRFYLAEHDALSISPMSSSMAKSYQSDIIPQGLDNDSEELIFSIKFEKPTWLVGYSKAVLYLSAESADDLDVFVQLRKLDTTGGRTMQLNVPANALIPPAKDASEVADSCFLKYYGPNGSLRASHAVTQIDSTENDSWPTYKNDRQEKITPGTVVRLNIPIWPGGMAFGAGESLAIKVSGHYMSPMEVAQLNGKTHSITPVFLFAHGSTMMLGEESEPAKVWEQVGNEALRRGVKRIVMMGAHWESVDDTIEVSMNANPKMLPVGSVKDSRYIPYKVCPDLEGGQKVIQLLARAGFNVKAAPTFDWIHDTFLIIIRMFPHCIPLPTTIVSMNARYEPHFHLKIGAALRPLRHEDTLIIGSGGRHTPEYHDGPYDSKNRVLSSFLQIKLPVHGPHYADRVEMPSDKFLEIDSDSFPYIFMKHKDIPLKTYDTSFLRCNVYLPKDAAPFGCKKYPVIATYGPYGKDVPYKIFNPKSWNQLNPAMKSEHASWETPDPGYWTSLGYVIVRVDERGSGQSPGELDTMSRGTSEAFFDVVEWCADQEWSSGKVGLLGISYYAGTQWRVAARRPKGLAAIIPWEGMSDYYRDRVRHGGILSDKFIKFWWENAVEKNQYGKPGRAARGWGYDTLDGDLEEAALIANRRNQMEDTAQHQYLDEEYFSSRNFDVEAIEVPLLSVANWGGILLHLRGNVLGWMRASSEHKFLHFIVGRHDLPFYYDHSAKLQKSFLDAFLKDDDYDGWKSGRQPRVRLTLRQGDCGVDDPVRELSFPTRAENDWPLPDTEYTKLFLTAENELSKTAKGEKRVFSYDALSGEPLQFHYTTDTTVELTGHVLAHLSVSTDRKDGNLPKDMDLFLTLRKLAKDGSEVLYTGTMGDPVPLVKGWQRVSLRKTDPSNLLHRPYLPYRSYCTSDVQEVKVGVIYEVDVEIWPTNVVLEEEETLIFEIAGHDTQGVGSFTHDHSEDRKKEHLHGVNNVHVGNNDSWLLLPIIPERQRGTI</sequence>
<evidence type="ECO:0000313" key="5">
    <source>
        <dbReference type="EMBL" id="KAF7679752.1"/>
    </source>
</evidence>
<dbReference type="InterPro" id="IPR013736">
    <property type="entry name" value="Xaa-Pro_dipept_C"/>
</dbReference>
<dbReference type="GO" id="GO:0008239">
    <property type="term" value="F:dipeptidyl-peptidase activity"/>
    <property type="evidence" value="ECO:0007669"/>
    <property type="project" value="InterPro"/>
</dbReference>
<organism evidence="5 6">
    <name type="scientific">Alternaria burnsii</name>
    <dbReference type="NCBI Taxonomy" id="1187904"/>
    <lineage>
        <taxon>Eukaryota</taxon>
        <taxon>Fungi</taxon>
        <taxon>Dikarya</taxon>
        <taxon>Ascomycota</taxon>
        <taxon>Pezizomycotina</taxon>
        <taxon>Dothideomycetes</taxon>
        <taxon>Pleosporomycetidae</taxon>
        <taxon>Pleosporales</taxon>
        <taxon>Pleosporineae</taxon>
        <taxon>Pleosporaceae</taxon>
        <taxon>Alternaria</taxon>
        <taxon>Alternaria sect. Alternaria</taxon>
    </lineage>
</organism>
<dbReference type="GO" id="GO:0008270">
    <property type="term" value="F:zinc ion binding"/>
    <property type="evidence" value="ECO:0007669"/>
    <property type="project" value="InterPro"/>
</dbReference>
<reference evidence="5" key="1">
    <citation type="submission" date="2020-01" db="EMBL/GenBank/DDBJ databases">
        <authorList>
            <person name="Feng Z.H.Z."/>
        </authorList>
    </citation>
    <scope>NUCLEOTIDE SEQUENCE</scope>
    <source>
        <strain evidence="5">CBS107.38</strain>
    </source>
</reference>
<dbReference type="Gene3D" id="3.40.50.1820">
    <property type="entry name" value="alpha/beta hydrolase"/>
    <property type="match status" value="2"/>
</dbReference>
<feature type="compositionally biased region" description="Polar residues" evidence="3">
    <location>
        <begin position="19"/>
        <end position="36"/>
    </location>
</feature>
<evidence type="ECO:0000313" key="6">
    <source>
        <dbReference type="Proteomes" id="UP000596902"/>
    </source>
</evidence>
<dbReference type="InterPro" id="IPR000383">
    <property type="entry name" value="Xaa-Pro-like_dom"/>
</dbReference>
<dbReference type="InterPro" id="IPR029058">
    <property type="entry name" value="AB_hydrolase_fold"/>
</dbReference>
<dbReference type="InterPro" id="IPR008979">
    <property type="entry name" value="Galactose-bd-like_sf"/>
</dbReference>
<comment type="pathway">
    <text evidence="1">Mycotoxin biosynthesis.</text>
</comment>
<dbReference type="Pfam" id="PF02129">
    <property type="entry name" value="Peptidase_S15"/>
    <property type="match status" value="2"/>
</dbReference>
<dbReference type="PANTHER" id="PTHR43056">
    <property type="entry name" value="PEPTIDASE S9 PROLYL OLIGOPEPTIDASE"/>
    <property type="match status" value="1"/>
</dbReference>
<keyword evidence="2" id="KW-0378">Hydrolase</keyword>
<keyword evidence="6" id="KW-1185">Reference proteome</keyword>
<dbReference type="PANTHER" id="PTHR43056:SF10">
    <property type="entry name" value="COCE_NOND FAMILY, PUTATIVE (AFU_ORTHOLOGUE AFUA_7G00600)-RELATED"/>
    <property type="match status" value="1"/>
</dbReference>
<evidence type="ECO:0000256" key="2">
    <source>
        <dbReference type="ARBA" id="ARBA00022801"/>
    </source>
</evidence>
<dbReference type="Pfam" id="PF08530">
    <property type="entry name" value="PepX_C"/>
    <property type="match status" value="2"/>
</dbReference>
<dbReference type="RefSeq" id="XP_038789742.1">
    <property type="nucleotide sequence ID" value="XM_038926450.1"/>
</dbReference>
<dbReference type="SUPFAM" id="SSF49785">
    <property type="entry name" value="Galactose-binding domain-like"/>
    <property type="match status" value="2"/>
</dbReference>
<dbReference type="Proteomes" id="UP000596902">
    <property type="component" value="Unassembled WGS sequence"/>
</dbReference>
<feature type="domain" description="Xaa-Pro dipeptidyl-peptidase C-terminal" evidence="4">
    <location>
        <begin position="1088"/>
        <end position="1346"/>
    </location>
</feature>
<protein>
    <submittedName>
        <fullName evidence="5">X-pro dipeptidyl-peptidase (S15 family) protein</fullName>
    </submittedName>
</protein>
<dbReference type="GeneID" id="62199628"/>
<feature type="domain" description="Xaa-Pro dipeptidyl-peptidase C-terminal" evidence="4">
    <location>
        <begin position="328"/>
        <end position="567"/>
    </location>
</feature>
<feature type="region of interest" description="Disordered" evidence="3">
    <location>
        <begin position="16"/>
        <end position="44"/>
    </location>
</feature>
<dbReference type="SUPFAM" id="SSF53474">
    <property type="entry name" value="alpha/beta-Hydrolases"/>
    <property type="match status" value="2"/>
</dbReference>
<evidence type="ECO:0000256" key="1">
    <source>
        <dbReference type="ARBA" id="ARBA00004685"/>
    </source>
</evidence>
<dbReference type="InterPro" id="IPR014436">
    <property type="entry name" value="Extradiol_dOase_DODA"/>
</dbReference>
<dbReference type="GO" id="GO:0051213">
    <property type="term" value="F:dioxygenase activity"/>
    <property type="evidence" value="ECO:0007669"/>
    <property type="project" value="InterPro"/>
</dbReference>
<reference evidence="5" key="2">
    <citation type="submission" date="2020-08" db="EMBL/GenBank/DDBJ databases">
        <title>Draft Genome Sequence of Cumin Blight Pathogen Alternaria burnsii.</title>
        <authorList>
            <person name="Feng Z."/>
        </authorList>
    </citation>
    <scope>NUCLEOTIDE SEQUENCE</scope>
    <source>
        <strain evidence="5">CBS107.38</strain>
    </source>
</reference>